<organism evidence="2 3">
    <name type="scientific">Quadrisphaera granulorum</name>
    <dbReference type="NCBI Taxonomy" id="317664"/>
    <lineage>
        <taxon>Bacteria</taxon>
        <taxon>Bacillati</taxon>
        <taxon>Actinomycetota</taxon>
        <taxon>Actinomycetes</taxon>
        <taxon>Kineosporiales</taxon>
        <taxon>Kineosporiaceae</taxon>
        <taxon>Quadrisphaera</taxon>
    </lineage>
</organism>
<evidence type="ECO:0000313" key="3">
    <source>
        <dbReference type="Proteomes" id="UP000245469"/>
    </source>
</evidence>
<dbReference type="OrthoDB" id="9806976at2"/>
<name>A0A316AVM0_9ACTN</name>
<dbReference type="AlphaFoldDB" id="A0A316AVM0"/>
<sequence length="197" mass="21645">MSITERAASSRVYVGCVSAQTWEIPHRRVATEAEAKALASAVRLRILRMCLDTPMTNAAIAERLGLNAATALHHVRTLVNTGFLEPMPSTRGRRGARSVPYRATGKSWQLDEHRSARAMVEAFTQTLPVLLGDGTEEAPADPDLRVARLGLRLDREGRAELEQRLDALLDEFAQRPGSVGATPLSLFVALHRDPDRD</sequence>
<proteinExistence type="predicted"/>
<dbReference type="SUPFAM" id="SSF46785">
    <property type="entry name" value="Winged helix' DNA-binding domain"/>
    <property type="match status" value="1"/>
</dbReference>
<accession>A0A316AVM0</accession>
<keyword evidence="3" id="KW-1185">Reference proteome</keyword>
<dbReference type="GO" id="GO:0003700">
    <property type="term" value="F:DNA-binding transcription factor activity"/>
    <property type="evidence" value="ECO:0007669"/>
    <property type="project" value="InterPro"/>
</dbReference>
<protein>
    <submittedName>
        <fullName evidence="2">ArsR family transcriptional regulator</fullName>
    </submittedName>
</protein>
<dbReference type="Pfam" id="PF12840">
    <property type="entry name" value="HTH_20"/>
    <property type="match status" value="1"/>
</dbReference>
<dbReference type="InterPro" id="IPR036390">
    <property type="entry name" value="WH_DNA-bd_sf"/>
</dbReference>
<evidence type="ECO:0000313" key="2">
    <source>
        <dbReference type="EMBL" id="PWJ54147.1"/>
    </source>
</evidence>
<comment type="caution">
    <text evidence="2">The sequence shown here is derived from an EMBL/GenBank/DDBJ whole genome shotgun (WGS) entry which is preliminary data.</text>
</comment>
<dbReference type="Gene3D" id="1.10.10.10">
    <property type="entry name" value="Winged helix-like DNA-binding domain superfamily/Winged helix DNA-binding domain"/>
    <property type="match status" value="1"/>
</dbReference>
<evidence type="ECO:0000259" key="1">
    <source>
        <dbReference type="SMART" id="SM00418"/>
    </source>
</evidence>
<dbReference type="CDD" id="cd00090">
    <property type="entry name" value="HTH_ARSR"/>
    <property type="match status" value="1"/>
</dbReference>
<reference evidence="2 3" key="1">
    <citation type="submission" date="2018-03" db="EMBL/GenBank/DDBJ databases">
        <title>Genomic Encyclopedia of Archaeal and Bacterial Type Strains, Phase II (KMG-II): from individual species to whole genera.</title>
        <authorList>
            <person name="Goeker M."/>
        </authorList>
    </citation>
    <scope>NUCLEOTIDE SEQUENCE [LARGE SCALE GENOMIC DNA]</scope>
    <source>
        <strain evidence="2 3">DSM 44889</strain>
    </source>
</reference>
<dbReference type="SMART" id="SM00418">
    <property type="entry name" value="HTH_ARSR"/>
    <property type="match status" value="1"/>
</dbReference>
<dbReference type="InterPro" id="IPR011991">
    <property type="entry name" value="ArsR-like_HTH"/>
</dbReference>
<dbReference type="InterPro" id="IPR036388">
    <property type="entry name" value="WH-like_DNA-bd_sf"/>
</dbReference>
<gene>
    <name evidence="2" type="ORF">BXY45_10854</name>
</gene>
<dbReference type="Proteomes" id="UP000245469">
    <property type="component" value="Unassembled WGS sequence"/>
</dbReference>
<feature type="domain" description="HTH arsR-type" evidence="1">
    <location>
        <begin position="33"/>
        <end position="124"/>
    </location>
</feature>
<dbReference type="InterPro" id="IPR001845">
    <property type="entry name" value="HTH_ArsR_DNA-bd_dom"/>
</dbReference>
<dbReference type="EMBL" id="QGDQ01000008">
    <property type="protein sequence ID" value="PWJ54147.1"/>
    <property type="molecule type" value="Genomic_DNA"/>
</dbReference>